<keyword evidence="2" id="KW-0288">FMN</keyword>
<evidence type="ECO:0000313" key="4">
    <source>
        <dbReference type="EMBL" id="EPR34281.1"/>
    </source>
</evidence>
<dbReference type="OrthoDB" id="9790975at2"/>
<dbReference type="Pfam" id="PF03358">
    <property type="entry name" value="FMN_red"/>
    <property type="match status" value="1"/>
</dbReference>
<evidence type="ECO:0000256" key="2">
    <source>
        <dbReference type="ARBA" id="ARBA00022643"/>
    </source>
</evidence>
<organism evidence="4 5">
    <name type="scientific">Alkalidesulfovibrio alkalitolerans DSM 16529</name>
    <dbReference type="NCBI Taxonomy" id="1121439"/>
    <lineage>
        <taxon>Bacteria</taxon>
        <taxon>Pseudomonadati</taxon>
        <taxon>Thermodesulfobacteriota</taxon>
        <taxon>Desulfovibrionia</taxon>
        <taxon>Desulfovibrionales</taxon>
        <taxon>Desulfovibrionaceae</taxon>
        <taxon>Alkalidesulfovibrio</taxon>
    </lineage>
</organism>
<dbReference type="PANTHER" id="PTHR43278:SF4">
    <property type="entry name" value="NAD(P)H-DEPENDENT FMN-CONTAINING OXIDOREDUCTASE YWQN-RELATED"/>
    <property type="match status" value="1"/>
</dbReference>
<reference evidence="4 5" key="1">
    <citation type="journal article" date="2013" name="Genome Announc.">
        <title>Draft genome sequences for three mercury-methylating, sulfate-reducing bacteria.</title>
        <authorList>
            <person name="Brown S.D."/>
            <person name="Hurt R.A.Jr."/>
            <person name="Gilmour C.C."/>
            <person name="Elias D.A."/>
        </authorList>
    </citation>
    <scope>NUCLEOTIDE SEQUENCE [LARGE SCALE GENOMIC DNA]</scope>
    <source>
        <strain evidence="4 5">DSM 16529</strain>
    </source>
</reference>
<dbReference type="InterPro" id="IPR005025">
    <property type="entry name" value="FMN_Rdtase-like_dom"/>
</dbReference>
<dbReference type="RefSeq" id="WP_020886804.1">
    <property type="nucleotide sequence ID" value="NZ_ATHI01000013.1"/>
</dbReference>
<name>S7TCD5_9BACT</name>
<dbReference type="PATRIC" id="fig|1121439.3.peg.1354"/>
<dbReference type="EMBL" id="ATHI01000013">
    <property type="protein sequence ID" value="EPR34281.1"/>
    <property type="molecule type" value="Genomic_DNA"/>
</dbReference>
<feature type="domain" description="NADPH-dependent FMN reductase-like" evidence="3">
    <location>
        <begin position="2"/>
        <end position="158"/>
    </location>
</feature>
<dbReference type="InterPro" id="IPR051796">
    <property type="entry name" value="ISF_SsuE-like"/>
</dbReference>
<proteinExistence type="predicted"/>
<dbReference type="AlphaFoldDB" id="S7TCD5"/>
<evidence type="ECO:0000259" key="3">
    <source>
        <dbReference type="Pfam" id="PF03358"/>
    </source>
</evidence>
<protein>
    <submittedName>
        <fullName evidence="4">NADPH-dependent FMN reductase</fullName>
    </submittedName>
</protein>
<evidence type="ECO:0000256" key="1">
    <source>
        <dbReference type="ARBA" id="ARBA00022630"/>
    </source>
</evidence>
<keyword evidence="1" id="KW-0285">Flavoprotein</keyword>
<gene>
    <name evidence="4" type="ORF">dsat_2839</name>
</gene>
<dbReference type="STRING" id="1121439.dsat_2839"/>
<sequence length="204" mass="21849">MYAIAICGSPRKGGNTETLLRRVLAPLNAAGWETELVRVGGKPVRGCIACYKCFENKDMRCSVDTDMFNDVMAKMARAQAIVIGSPTYFTDVSAETKAVLDRSGLVAIANGYAFRGKIGAAVVAVRRGGGTHVYDTINHMYLMSQMIVPGSTYWNLGYGLNPGEVQDDAEALNNMRHLGETIAWLGAAVAPHLGSYPEAGKAAE</sequence>
<dbReference type="InterPro" id="IPR029039">
    <property type="entry name" value="Flavoprotein-like_sf"/>
</dbReference>
<keyword evidence="5" id="KW-1185">Reference proteome</keyword>
<dbReference type="eggNOG" id="COG0655">
    <property type="taxonomic scope" value="Bacteria"/>
</dbReference>
<evidence type="ECO:0000313" key="5">
    <source>
        <dbReference type="Proteomes" id="UP000014975"/>
    </source>
</evidence>
<dbReference type="Gene3D" id="3.40.50.360">
    <property type="match status" value="1"/>
</dbReference>
<dbReference type="SUPFAM" id="SSF52218">
    <property type="entry name" value="Flavoproteins"/>
    <property type="match status" value="1"/>
</dbReference>
<dbReference type="PANTHER" id="PTHR43278">
    <property type="entry name" value="NAD(P)H-DEPENDENT FMN-CONTAINING OXIDOREDUCTASE YWQN-RELATED"/>
    <property type="match status" value="1"/>
</dbReference>
<dbReference type="Proteomes" id="UP000014975">
    <property type="component" value="Unassembled WGS sequence"/>
</dbReference>
<dbReference type="GO" id="GO:0016491">
    <property type="term" value="F:oxidoreductase activity"/>
    <property type="evidence" value="ECO:0007669"/>
    <property type="project" value="InterPro"/>
</dbReference>
<comment type="caution">
    <text evidence="4">The sequence shown here is derived from an EMBL/GenBank/DDBJ whole genome shotgun (WGS) entry which is preliminary data.</text>
</comment>
<accession>S7TCD5</accession>